<evidence type="ECO:0000313" key="1">
    <source>
        <dbReference type="EMBL" id="MBX59178.1"/>
    </source>
</evidence>
<dbReference type="EMBL" id="GGEC01078694">
    <property type="protein sequence ID" value="MBX59178.1"/>
    <property type="molecule type" value="Transcribed_RNA"/>
</dbReference>
<organism evidence="1">
    <name type="scientific">Rhizophora mucronata</name>
    <name type="common">Asiatic mangrove</name>
    <dbReference type="NCBI Taxonomy" id="61149"/>
    <lineage>
        <taxon>Eukaryota</taxon>
        <taxon>Viridiplantae</taxon>
        <taxon>Streptophyta</taxon>
        <taxon>Embryophyta</taxon>
        <taxon>Tracheophyta</taxon>
        <taxon>Spermatophyta</taxon>
        <taxon>Magnoliopsida</taxon>
        <taxon>eudicotyledons</taxon>
        <taxon>Gunneridae</taxon>
        <taxon>Pentapetalae</taxon>
        <taxon>rosids</taxon>
        <taxon>fabids</taxon>
        <taxon>Malpighiales</taxon>
        <taxon>Rhizophoraceae</taxon>
        <taxon>Rhizophora</taxon>
    </lineage>
</organism>
<protein>
    <submittedName>
        <fullName evidence="1">Uncharacterized protein</fullName>
    </submittedName>
</protein>
<dbReference type="AlphaFoldDB" id="A0A2P2PWR0"/>
<sequence length="28" mass="3475">MQQSRHLDTDFQHHKPYGVLFDIHHKMK</sequence>
<name>A0A2P2PWR0_RHIMU</name>
<reference evidence="1" key="1">
    <citation type="submission" date="2018-02" db="EMBL/GenBank/DDBJ databases">
        <title>Rhizophora mucronata_Transcriptome.</title>
        <authorList>
            <person name="Meera S.P."/>
            <person name="Sreeshan A."/>
            <person name="Augustine A."/>
        </authorList>
    </citation>
    <scope>NUCLEOTIDE SEQUENCE</scope>
    <source>
        <tissue evidence="1">Leaf</tissue>
    </source>
</reference>
<accession>A0A2P2PWR0</accession>
<proteinExistence type="predicted"/>